<keyword evidence="1" id="KW-1133">Transmembrane helix</keyword>
<evidence type="ECO:0000256" key="1">
    <source>
        <dbReference type="SAM" id="Phobius"/>
    </source>
</evidence>
<feature type="transmembrane region" description="Helical" evidence="1">
    <location>
        <begin position="313"/>
        <end position="335"/>
    </location>
</feature>
<keyword evidence="4" id="KW-1185">Reference proteome</keyword>
<dbReference type="EMBL" id="LN879502">
    <property type="protein sequence ID" value="CUI16220.1"/>
    <property type="molecule type" value="Genomic_DNA"/>
</dbReference>
<dbReference type="InterPro" id="IPR006675">
    <property type="entry name" value="HDIG_dom"/>
</dbReference>
<dbReference type="InParanoid" id="A0A0U5CNJ4"/>
<protein>
    <recommendedName>
        <fullName evidence="2">HD/PDEase domain-containing protein</fullName>
    </recommendedName>
</protein>
<evidence type="ECO:0000259" key="2">
    <source>
        <dbReference type="SMART" id="SM00471"/>
    </source>
</evidence>
<dbReference type="InterPro" id="IPR006674">
    <property type="entry name" value="HD_domain"/>
</dbReference>
<feature type="domain" description="HD/PDEase" evidence="2">
    <location>
        <begin position="497"/>
        <end position="656"/>
    </location>
</feature>
<dbReference type="SMART" id="SM00471">
    <property type="entry name" value="HDc"/>
    <property type="match status" value="1"/>
</dbReference>
<dbReference type="SUPFAM" id="SSF109604">
    <property type="entry name" value="HD-domain/PDEase-like"/>
    <property type="match status" value="1"/>
</dbReference>
<dbReference type="InterPro" id="IPR003607">
    <property type="entry name" value="HD/PDEase_dom"/>
</dbReference>
<keyword evidence="1" id="KW-0812">Transmembrane</keyword>
<name>A0A0U5CNJ4_9BACT</name>
<dbReference type="Pfam" id="PF07698">
    <property type="entry name" value="7TM-7TMR_HD"/>
    <property type="match status" value="1"/>
</dbReference>
<sequence length="722" mass="81515">MPDRNSIFENQQELKFSGEQGFFDKSKAIQYLIICVFAFSLFSFLHFREVQVEVLELGSIAPGYIVSQVNFDFPDEEATLILKQDSIRDIGKIYQLSQRDIRQKRIEFENFLLYNQAWHEHAENGTFDELYRATDVMEKAMIDLRFTDPRTLEKMGSMGLSTAHYQIYTPNTLLEQVVLPSSIWETLQKENLPASSYNPLIAALIVEFFKHGHWHIEEDIPAQRLLRKRIQSLVPEKLTHINAGNRIIDQGEKVTSRHVSMLQAMKSELGISRNLSHPLTLFGTLLLTLLFIGIFLAYFQTNQPRVLASNRKLFLLITILILTLGLSKLTEFFLLSSKNNLIEMIRYPLFVPLAAILICSLINPAVATFATGFLAIVSAIALAFEWEGFLVLNVTASLVAVLSVHSLRRRKEIFLVCLNAWICCVIAIIALHLYNNTIGHFSVITDILSACFFMLLTAILVVGLLPLLESGFGIMTDVTLMEYMDPNNDLLRRLTIEAPGTYQHSVVVGNLAEASALSIGANGLFCRVATLYHDIGKMATSQYFTENQLGEVNIHQLLTPQESAQVIMAHVPEGVAMAREAGLPEPIIDIIKEHHGTTLVYYFYRKQVEKMGSDKSQVDEREFRYAGPKPRSKESGIIMIADSFEAASRSLDKVNEDTLMALVDRLVREKVDDGQFDQCLLTFEEVSMVKKALVKTLLAAGHSRIKYPAPEKKVRSHIEEST</sequence>
<organism evidence="3 4">
    <name type="scientific">Candidatus Protochlamydia naegleriophila</name>
    <dbReference type="NCBI Taxonomy" id="389348"/>
    <lineage>
        <taxon>Bacteria</taxon>
        <taxon>Pseudomonadati</taxon>
        <taxon>Chlamydiota</taxon>
        <taxon>Chlamydiia</taxon>
        <taxon>Parachlamydiales</taxon>
        <taxon>Parachlamydiaceae</taxon>
        <taxon>Candidatus Protochlamydia</taxon>
    </lineage>
</organism>
<dbReference type="STRING" id="389348.PNK_0592"/>
<evidence type="ECO:0000313" key="3">
    <source>
        <dbReference type="EMBL" id="CUI16220.1"/>
    </source>
</evidence>
<dbReference type="PATRIC" id="fig|389348.3.peg.651"/>
<dbReference type="PANTHER" id="PTHR36442">
    <property type="entry name" value="CYCLIC-DI-AMP PHOSPHODIESTERASE PGPH"/>
    <property type="match status" value="1"/>
</dbReference>
<accession>A0A0U5CNJ4</accession>
<dbReference type="InterPro" id="IPR052722">
    <property type="entry name" value="PgpH_phosphodiesterase"/>
</dbReference>
<dbReference type="KEGG" id="pnl:PNK_0592"/>
<dbReference type="Proteomes" id="UP000069902">
    <property type="component" value="Chromosome cPNK"/>
</dbReference>
<dbReference type="Pfam" id="PF07697">
    <property type="entry name" value="7TMR-HDED"/>
    <property type="match status" value="1"/>
</dbReference>
<dbReference type="AlphaFoldDB" id="A0A0U5CNJ4"/>
<evidence type="ECO:0000313" key="4">
    <source>
        <dbReference type="Proteomes" id="UP000069902"/>
    </source>
</evidence>
<dbReference type="NCBIfam" id="TIGR00277">
    <property type="entry name" value="HDIG"/>
    <property type="match status" value="1"/>
</dbReference>
<dbReference type="RefSeq" id="WP_059060204.1">
    <property type="nucleotide sequence ID" value="NZ_LN879502.1"/>
</dbReference>
<feature type="transmembrane region" description="Helical" evidence="1">
    <location>
        <begin position="447"/>
        <end position="468"/>
    </location>
</feature>
<dbReference type="Pfam" id="PF01966">
    <property type="entry name" value="HD"/>
    <property type="match status" value="1"/>
</dbReference>
<dbReference type="InterPro" id="IPR011624">
    <property type="entry name" value="Metal-dep_PHydrolase_7TM_extra"/>
</dbReference>
<reference evidence="4" key="1">
    <citation type="submission" date="2015-09" db="EMBL/GenBank/DDBJ databases">
        <authorList>
            <person name="Bertelli C."/>
        </authorList>
    </citation>
    <scope>NUCLEOTIDE SEQUENCE [LARGE SCALE GENOMIC DNA]</scope>
    <source>
        <strain evidence="4">KNic</strain>
    </source>
</reference>
<feature type="transmembrane region" description="Helical" evidence="1">
    <location>
        <begin position="373"/>
        <end position="401"/>
    </location>
</feature>
<keyword evidence="1" id="KW-0472">Membrane</keyword>
<dbReference type="InterPro" id="IPR011621">
    <property type="entry name" value="Metal-dep_PHydrolase_7TM_intra"/>
</dbReference>
<dbReference type="CDD" id="cd00077">
    <property type="entry name" value="HDc"/>
    <property type="match status" value="1"/>
</dbReference>
<feature type="transmembrane region" description="Helical" evidence="1">
    <location>
        <begin position="347"/>
        <end position="367"/>
    </location>
</feature>
<dbReference type="PANTHER" id="PTHR36442:SF1">
    <property type="entry name" value="CYCLIC-DI-AMP PHOSPHODIESTERASE PGPH"/>
    <property type="match status" value="1"/>
</dbReference>
<dbReference type="Gene3D" id="1.10.3210.10">
    <property type="entry name" value="Hypothetical protein af1432"/>
    <property type="match status" value="1"/>
</dbReference>
<proteinExistence type="predicted"/>
<gene>
    <name evidence="3" type="ORF">PNK_0592</name>
</gene>
<feature type="transmembrane region" description="Helical" evidence="1">
    <location>
        <begin position="28"/>
        <end position="47"/>
    </location>
</feature>
<feature type="transmembrane region" description="Helical" evidence="1">
    <location>
        <begin position="413"/>
        <end position="435"/>
    </location>
</feature>
<feature type="transmembrane region" description="Helical" evidence="1">
    <location>
        <begin position="279"/>
        <end position="301"/>
    </location>
</feature>